<evidence type="ECO:0000313" key="3">
    <source>
        <dbReference type="Proteomes" id="UP000320209"/>
    </source>
</evidence>
<accession>A0A543A8A0</accession>
<dbReference type="Proteomes" id="UP000320209">
    <property type="component" value="Unassembled WGS sequence"/>
</dbReference>
<dbReference type="GO" id="GO:0008081">
    <property type="term" value="F:phosphoric diester hydrolase activity"/>
    <property type="evidence" value="ECO:0007669"/>
    <property type="project" value="InterPro"/>
</dbReference>
<dbReference type="GO" id="GO:0006629">
    <property type="term" value="P:lipid metabolic process"/>
    <property type="evidence" value="ECO:0007669"/>
    <property type="project" value="InterPro"/>
</dbReference>
<dbReference type="AlphaFoldDB" id="A0A543A8A0"/>
<dbReference type="PANTHER" id="PTHR46211:SF14">
    <property type="entry name" value="GLYCEROPHOSPHODIESTER PHOSPHODIESTERASE"/>
    <property type="match status" value="1"/>
</dbReference>
<dbReference type="PANTHER" id="PTHR46211">
    <property type="entry name" value="GLYCEROPHOSPHORYL DIESTER PHOSPHODIESTERASE"/>
    <property type="match status" value="1"/>
</dbReference>
<dbReference type="InterPro" id="IPR030395">
    <property type="entry name" value="GP_PDE_dom"/>
</dbReference>
<dbReference type="EMBL" id="VFOV01000001">
    <property type="protein sequence ID" value="TQL68825.1"/>
    <property type="molecule type" value="Genomic_DNA"/>
</dbReference>
<proteinExistence type="predicted"/>
<sequence>MRNLRISGRFGAYVSMGRMHKRALLSAHRAAARQSGHRDNSWESLVEAATMAVDYVEFDVHRTVDGEFVLHHDSHIRDRIGRKHRIEECTYAALSALAPFRLVRYREALELLAAHGKHAHIDYKFASPAGHIGIPHEVDAAEIALEVMDASFILTTMVDESVRVLRDWADLRAPSTLVGLSLGGVDWRHHPLELIRLKLSEFFPEGRIRRCRSNLVVVEQRLADVWLLRWAHRRNIKVLVWTVDHPGRLNRFVHDKRVWMVTSNHPARALAPA</sequence>
<dbReference type="PROSITE" id="PS51704">
    <property type="entry name" value="GP_PDE"/>
    <property type="match status" value="1"/>
</dbReference>
<dbReference type="InterPro" id="IPR017946">
    <property type="entry name" value="PLC-like_Pdiesterase_TIM-brl"/>
</dbReference>
<evidence type="ECO:0000313" key="2">
    <source>
        <dbReference type="EMBL" id="TQL68825.1"/>
    </source>
</evidence>
<evidence type="ECO:0000259" key="1">
    <source>
        <dbReference type="PROSITE" id="PS51704"/>
    </source>
</evidence>
<feature type="domain" description="GP-PDE" evidence="1">
    <location>
        <begin position="23"/>
        <end position="273"/>
    </location>
</feature>
<gene>
    <name evidence="2" type="ORF">FB381_2722</name>
</gene>
<organism evidence="2 3">
    <name type="scientific">Nocardioides albertanoniae</name>
    <dbReference type="NCBI Taxonomy" id="1175486"/>
    <lineage>
        <taxon>Bacteria</taxon>
        <taxon>Bacillati</taxon>
        <taxon>Actinomycetota</taxon>
        <taxon>Actinomycetes</taxon>
        <taxon>Propionibacteriales</taxon>
        <taxon>Nocardioidaceae</taxon>
        <taxon>Nocardioides</taxon>
    </lineage>
</organism>
<keyword evidence="3" id="KW-1185">Reference proteome</keyword>
<comment type="caution">
    <text evidence="2">The sequence shown here is derived from an EMBL/GenBank/DDBJ whole genome shotgun (WGS) entry which is preliminary data.</text>
</comment>
<dbReference type="Gene3D" id="3.20.20.190">
    <property type="entry name" value="Phosphatidylinositol (PI) phosphodiesterase"/>
    <property type="match status" value="1"/>
</dbReference>
<name>A0A543A8A0_9ACTN</name>
<reference evidence="2 3" key="1">
    <citation type="submission" date="2019-06" db="EMBL/GenBank/DDBJ databases">
        <title>Sequencing the genomes of 1000 actinobacteria strains.</title>
        <authorList>
            <person name="Klenk H.-P."/>
        </authorList>
    </citation>
    <scope>NUCLEOTIDE SEQUENCE [LARGE SCALE GENOMIC DNA]</scope>
    <source>
        <strain evidence="2 3">DSM 25218</strain>
    </source>
</reference>
<dbReference type="Pfam" id="PF03009">
    <property type="entry name" value="GDPD"/>
    <property type="match status" value="1"/>
</dbReference>
<protein>
    <submittedName>
        <fullName evidence="2">Glycerophosphoryl diester phosphodiesterase</fullName>
    </submittedName>
</protein>
<dbReference type="OrthoDB" id="9758957at2"/>
<dbReference type="SUPFAM" id="SSF51695">
    <property type="entry name" value="PLC-like phosphodiesterases"/>
    <property type="match status" value="1"/>
</dbReference>